<comment type="caution">
    <text evidence="3">The sequence shown here is derived from an EMBL/GenBank/DDBJ whole genome shotgun (WGS) entry which is preliminary data.</text>
</comment>
<dbReference type="AlphaFoldDB" id="A0A7W9VUZ3"/>
<organism evidence="3 4">
    <name type="scientific">Aquamicrobium lusatiense</name>
    <dbReference type="NCBI Taxonomy" id="89772"/>
    <lineage>
        <taxon>Bacteria</taxon>
        <taxon>Pseudomonadati</taxon>
        <taxon>Pseudomonadota</taxon>
        <taxon>Alphaproteobacteria</taxon>
        <taxon>Hyphomicrobiales</taxon>
        <taxon>Phyllobacteriaceae</taxon>
        <taxon>Aquamicrobium</taxon>
    </lineage>
</organism>
<dbReference type="Pfam" id="PF13193">
    <property type="entry name" value="AMP-binding_C"/>
    <property type="match status" value="1"/>
</dbReference>
<dbReference type="PANTHER" id="PTHR43767:SF10">
    <property type="entry name" value="SURFACTIN SYNTHASE SUBUNIT 1"/>
    <property type="match status" value="1"/>
</dbReference>
<evidence type="ECO:0000259" key="2">
    <source>
        <dbReference type="Pfam" id="PF13193"/>
    </source>
</evidence>
<gene>
    <name evidence="3" type="ORF">HNR59_000867</name>
</gene>
<feature type="domain" description="AMP-dependent synthetase/ligase" evidence="1">
    <location>
        <begin position="8"/>
        <end position="370"/>
    </location>
</feature>
<dbReference type="InterPro" id="IPR042099">
    <property type="entry name" value="ANL_N_sf"/>
</dbReference>
<accession>A0A7W9VUZ3</accession>
<dbReference type="Gene3D" id="3.40.50.12780">
    <property type="entry name" value="N-terminal domain of ligase-like"/>
    <property type="match status" value="1"/>
</dbReference>
<evidence type="ECO:0000259" key="1">
    <source>
        <dbReference type="Pfam" id="PF00501"/>
    </source>
</evidence>
<dbReference type="EMBL" id="JACHEU010000001">
    <property type="protein sequence ID" value="MBB6011522.1"/>
    <property type="molecule type" value="Genomic_DNA"/>
</dbReference>
<dbReference type="Proteomes" id="UP000533306">
    <property type="component" value="Unassembled WGS sequence"/>
</dbReference>
<dbReference type="Gene3D" id="3.30.300.30">
    <property type="match status" value="1"/>
</dbReference>
<dbReference type="SUPFAM" id="SSF56801">
    <property type="entry name" value="Acetyl-CoA synthetase-like"/>
    <property type="match status" value="1"/>
</dbReference>
<dbReference type="Pfam" id="PF00501">
    <property type="entry name" value="AMP-binding"/>
    <property type="match status" value="1"/>
</dbReference>
<dbReference type="InterPro" id="IPR025110">
    <property type="entry name" value="AMP-bd_C"/>
</dbReference>
<dbReference type="InterPro" id="IPR045851">
    <property type="entry name" value="AMP-bd_C_sf"/>
</dbReference>
<dbReference type="PANTHER" id="PTHR43767">
    <property type="entry name" value="LONG-CHAIN-FATTY-ACID--COA LIGASE"/>
    <property type="match status" value="1"/>
</dbReference>
<protein>
    <submittedName>
        <fullName evidence="3">Amino acid adenylation domain-containing protein</fullName>
    </submittedName>
</protein>
<dbReference type="InterPro" id="IPR020845">
    <property type="entry name" value="AMP-binding_CS"/>
</dbReference>
<reference evidence="3 4" key="1">
    <citation type="submission" date="2020-08" db="EMBL/GenBank/DDBJ databases">
        <title>Genomic Encyclopedia of Type Strains, Phase IV (KMG-IV): sequencing the most valuable type-strain genomes for metagenomic binning, comparative biology and taxonomic classification.</title>
        <authorList>
            <person name="Goeker M."/>
        </authorList>
    </citation>
    <scope>NUCLEOTIDE SEQUENCE [LARGE SCALE GENOMIC DNA]</scope>
    <source>
        <strain evidence="3 4">DSM 11099</strain>
    </source>
</reference>
<keyword evidence="4" id="KW-1185">Reference proteome</keyword>
<name>A0A7W9VUZ3_9HYPH</name>
<dbReference type="RefSeq" id="WP_183826476.1">
    <property type="nucleotide sequence ID" value="NZ_JACHEU010000001.1"/>
</dbReference>
<evidence type="ECO:0000313" key="4">
    <source>
        <dbReference type="Proteomes" id="UP000533306"/>
    </source>
</evidence>
<sequence>MRVETFLRQSAAADPDRIAITAGDTCLSYGALDSASDRLAAALIAHGAKRGDRIAVLMENVPEAAVSIFAVLKAGAIFCPVNPQLRADGIAFILRDARPVAILTQAKFLRACEEAAAGLDTQPLLISTRALAALPQGVLAFDTAMPEAEHALLPDPGDDDDLAMILYTSGSTGRPKGVMMTHRAMDAVSASIALYLRNSANDVVLCALPLAFTYGLYQLLVCVRTGARLVLERNFAFPQAVLDKARAEGVTGLPLVPTIAAMLLSMKDLGPQALPSLRYLTNAAAPLPPAHVEGLRKLFPQAELYCMYGLTECARAAYLEPDELERRQGSVGKAIPGTEAVVVDERGREAAPGTVGELVVRGPHLMRGYWENPAATEAVLRPDPQTGQPQLHTGDLFRTDADGFLYFVGRKDDMLKVRGEKVAPREVEAALCTCHGVVEAVVWGEPDPVQGTLLRAAVVACDPALAERDLLRHCARILPDYMVPRTVEFREELPKTASGKIARRLLVEPDAPPLAPATGPAAKTGD</sequence>
<dbReference type="InterPro" id="IPR000873">
    <property type="entry name" value="AMP-dep_synth/lig_dom"/>
</dbReference>
<dbReference type="PRINTS" id="PR00154">
    <property type="entry name" value="AMPBINDING"/>
</dbReference>
<dbReference type="InterPro" id="IPR020459">
    <property type="entry name" value="AMP-binding"/>
</dbReference>
<dbReference type="GO" id="GO:0016877">
    <property type="term" value="F:ligase activity, forming carbon-sulfur bonds"/>
    <property type="evidence" value="ECO:0007669"/>
    <property type="project" value="UniProtKB-ARBA"/>
</dbReference>
<evidence type="ECO:0000313" key="3">
    <source>
        <dbReference type="EMBL" id="MBB6011522.1"/>
    </source>
</evidence>
<dbReference type="InterPro" id="IPR050237">
    <property type="entry name" value="ATP-dep_AMP-bd_enzyme"/>
</dbReference>
<proteinExistence type="predicted"/>
<dbReference type="PROSITE" id="PS00455">
    <property type="entry name" value="AMP_BINDING"/>
    <property type="match status" value="1"/>
</dbReference>
<feature type="domain" description="AMP-binding enzyme C-terminal" evidence="2">
    <location>
        <begin position="426"/>
        <end position="500"/>
    </location>
</feature>